<dbReference type="InterPro" id="IPR005625">
    <property type="entry name" value="PepSY-ass_TM"/>
</dbReference>
<keyword evidence="1" id="KW-0472">Membrane</keyword>
<protein>
    <submittedName>
        <fullName evidence="2">Putative iron-regulated membrane protein</fullName>
    </submittedName>
</protein>
<dbReference type="Proteomes" id="UP000295341">
    <property type="component" value="Unassembled WGS sequence"/>
</dbReference>
<feature type="transmembrane region" description="Helical" evidence="1">
    <location>
        <begin position="431"/>
        <end position="451"/>
    </location>
</feature>
<keyword evidence="1" id="KW-0812">Transmembrane</keyword>
<gene>
    <name evidence="2" type="ORF">DFR24_4670</name>
</gene>
<name>A0A4R7NUG8_9GAMM</name>
<evidence type="ECO:0000313" key="2">
    <source>
        <dbReference type="EMBL" id="TDU24402.1"/>
    </source>
</evidence>
<feature type="transmembrane region" description="Helical" evidence="1">
    <location>
        <begin position="12"/>
        <end position="40"/>
    </location>
</feature>
<dbReference type="RefSeq" id="WP_133883812.1">
    <property type="nucleotide sequence ID" value="NZ_MWIN01000025.1"/>
</dbReference>
<feature type="transmembrane region" description="Helical" evidence="1">
    <location>
        <begin position="363"/>
        <end position="383"/>
    </location>
</feature>
<evidence type="ECO:0000313" key="3">
    <source>
        <dbReference type="Proteomes" id="UP000295341"/>
    </source>
</evidence>
<reference evidence="2 3" key="1">
    <citation type="submission" date="2019-03" db="EMBL/GenBank/DDBJ databases">
        <title>Genomic Encyclopedia of Type Strains, Phase IV (KMG-IV): sequencing the most valuable type-strain genomes for metagenomic binning, comparative biology and taxonomic classification.</title>
        <authorList>
            <person name="Goeker M."/>
        </authorList>
    </citation>
    <scope>NUCLEOTIDE SEQUENCE [LARGE SCALE GENOMIC DNA]</scope>
    <source>
        <strain evidence="2 3">DSM 26377</strain>
    </source>
</reference>
<proteinExistence type="predicted"/>
<evidence type="ECO:0000256" key="1">
    <source>
        <dbReference type="SAM" id="Phobius"/>
    </source>
</evidence>
<organism evidence="2 3">
    <name type="scientific">Panacagrimonas perspica</name>
    <dbReference type="NCBI Taxonomy" id="381431"/>
    <lineage>
        <taxon>Bacteria</taxon>
        <taxon>Pseudomonadati</taxon>
        <taxon>Pseudomonadota</taxon>
        <taxon>Gammaproteobacteria</taxon>
        <taxon>Nevskiales</taxon>
        <taxon>Nevskiaceae</taxon>
        <taxon>Panacagrimonas</taxon>
    </lineage>
</organism>
<feature type="transmembrane region" description="Helical" evidence="1">
    <location>
        <begin position="399"/>
        <end position="419"/>
    </location>
</feature>
<dbReference type="EMBL" id="SOBT01000012">
    <property type="protein sequence ID" value="TDU24402.1"/>
    <property type="molecule type" value="Genomic_DNA"/>
</dbReference>
<feature type="transmembrane region" description="Helical" evidence="1">
    <location>
        <begin position="208"/>
        <end position="231"/>
    </location>
</feature>
<dbReference type="PANTHER" id="PTHR34219">
    <property type="entry name" value="IRON-REGULATED INNER MEMBRANE PROTEIN-RELATED"/>
    <property type="match status" value="1"/>
</dbReference>
<dbReference type="Pfam" id="PF03929">
    <property type="entry name" value="PepSY_TM"/>
    <property type="match status" value="1"/>
</dbReference>
<comment type="caution">
    <text evidence="2">The sequence shown here is derived from an EMBL/GenBank/DDBJ whole genome shotgun (WGS) entry which is preliminary data.</text>
</comment>
<sequence>MIRLSQERAKVLLAVHGWSGVLLGLLLYAVILTGVIAVFADEIGDWSSPLEQETVAPFPVGLDAKLRELATTVDPKYHEDLSIFPRAGGRIEAFFHHHITPEGASQPEDFGVEFKLHPQTLEVLDRREGFGEDIGAFNVSNALADFLVELHVSLHIPDPWGLLVTGMLGLAMMVAAVTGLLVHRHLIKEMFTIRKFREAMLVRRDAHVIAATWNLPFAFILAFTGSFFSFASSMGIPAMAMVAFGGDQVKLIETIVGMPPVENTAAAPIGNLDAMFADARQRAKMEPAFASISHFGRADAQVTVFTRPADGELISHNYVYDGPTGAFVREKPGLGLVPSVGGAAADLMGPLHFGNFAGLLSKAVWFALGFASCYVALTGMLLWTARRAESPAWRRMERAVIWVGFGLPLSLALVPWGYFIGRSRGAMELEAPMAIAFIATALATGLLTILVSEPERLRRFLLAGTGVALIGAPGLRLIADGPGWMSALSAHLSTVPALDVALLLGGVLCLRAAWGRSRVVVPAAQDGDAEEGEVAAS</sequence>
<keyword evidence="3" id="KW-1185">Reference proteome</keyword>
<keyword evidence="1" id="KW-1133">Transmembrane helix</keyword>
<feature type="transmembrane region" description="Helical" evidence="1">
    <location>
        <begin position="491"/>
        <end position="510"/>
    </location>
</feature>
<feature type="transmembrane region" description="Helical" evidence="1">
    <location>
        <begin position="160"/>
        <end position="187"/>
    </location>
</feature>
<feature type="transmembrane region" description="Helical" evidence="1">
    <location>
        <begin position="460"/>
        <end position="479"/>
    </location>
</feature>
<dbReference type="AlphaFoldDB" id="A0A4R7NUG8"/>
<accession>A0A4R7NUG8</accession>
<dbReference type="OrthoDB" id="9776609at2"/>
<dbReference type="PANTHER" id="PTHR34219:SF4">
    <property type="entry name" value="PEPSY DOMAIN-CONTAINING PROTEIN"/>
    <property type="match status" value="1"/>
</dbReference>